<proteinExistence type="predicted"/>
<protein>
    <submittedName>
        <fullName evidence="3">Uncharacterized protein</fullName>
    </submittedName>
</protein>
<evidence type="ECO:0000256" key="1">
    <source>
        <dbReference type="SAM" id="MobiDB-lite"/>
    </source>
</evidence>
<dbReference type="RefSeq" id="WP_126382223.1">
    <property type="nucleotide sequence ID" value="NZ_LR134350.1"/>
</dbReference>
<dbReference type="EMBL" id="LR134350">
    <property type="protein sequence ID" value="VEG27528.1"/>
    <property type="molecule type" value="Genomic_DNA"/>
</dbReference>
<sequence length="284" mass="28239">MPGRLTPLVLIATAVVLALGGQWAVVGRVAGAPAAASDRTASAQDTGAAASAAPSTTPAPASGEATTAAAQALAQDWVDSEGSDLVARSLGPGASTGTLIQAHAWAPGFLDGSAPYAAPVPQPVWAATVEVGGEPTAVLVIRVGSQDADGAAEPGGVSGVLVDDADLATGLAGLEPQEVVVHEAVDPGGISRQDAWYAVARRTVRALGSAASGCLAGVVPMATYSAVLRDRSSPTAVAAEQPRQDEGGSDLAVWLTSAGVLLIGLTILVLTIRHERRVMAPLRG</sequence>
<evidence type="ECO:0000313" key="4">
    <source>
        <dbReference type="Proteomes" id="UP000266895"/>
    </source>
</evidence>
<dbReference type="Proteomes" id="UP000266895">
    <property type="component" value="Chromosome"/>
</dbReference>
<feature type="transmembrane region" description="Helical" evidence="2">
    <location>
        <begin position="251"/>
        <end position="272"/>
    </location>
</feature>
<keyword evidence="2" id="KW-0472">Membrane</keyword>
<dbReference type="OrthoDB" id="3255905at2"/>
<keyword evidence="4" id="KW-1185">Reference proteome</keyword>
<accession>A0A448HG15</accession>
<keyword evidence="2" id="KW-1133">Transmembrane helix</keyword>
<organism evidence="3 4">
    <name type="scientific">Actinomyces howellii</name>
    <dbReference type="NCBI Taxonomy" id="52771"/>
    <lineage>
        <taxon>Bacteria</taxon>
        <taxon>Bacillati</taxon>
        <taxon>Actinomycetota</taxon>
        <taxon>Actinomycetes</taxon>
        <taxon>Actinomycetales</taxon>
        <taxon>Actinomycetaceae</taxon>
        <taxon>Actinomyces</taxon>
    </lineage>
</organism>
<keyword evidence="2" id="KW-0812">Transmembrane</keyword>
<feature type="region of interest" description="Disordered" evidence="1">
    <location>
        <begin position="43"/>
        <end position="67"/>
    </location>
</feature>
<dbReference type="KEGG" id="ahw:NCTC11636_01075"/>
<gene>
    <name evidence="3" type="ORF">NCTC11636_01075</name>
</gene>
<evidence type="ECO:0000256" key="2">
    <source>
        <dbReference type="SAM" id="Phobius"/>
    </source>
</evidence>
<name>A0A448HG15_9ACTO</name>
<dbReference type="AlphaFoldDB" id="A0A448HG15"/>
<reference evidence="3 4" key="1">
    <citation type="submission" date="2018-12" db="EMBL/GenBank/DDBJ databases">
        <authorList>
            <consortium name="Pathogen Informatics"/>
        </authorList>
    </citation>
    <scope>NUCLEOTIDE SEQUENCE [LARGE SCALE GENOMIC DNA]</scope>
    <source>
        <strain evidence="3 4">NCTC11636</strain>
    </source>
</reference>
<evidence type="ECO:0000313" key="3">
    <source>
        <dbReference type="EMBL" id="VEG27528.1"/>
    </source>
</evidence>